<proteinExistence type="predicted"/>
<accession>A0A0J8QI47</accession>
<organism evidence="1 2">
    <name type="scientific">Coccidioides immitis RMSCC 3703</name>
    <dbReference type="NCBI Taxonomy" id="454286"/>
    <lineage>
        <taxon>Eukaryota</taxon>
        <taxon>Fungi</taxon>
        <taxon>Dikarya</taxon>
        <taxon>Ascomycota</taxon>
        <taxon>Pezizomycotina</taxon>
        <taxon>Eurotiomycetes</taxon>
        <taxon>Eurotiomycetidae</taxon>
        <taxon>Onygenales</taxon>
        <taxon>Onygenaceae</taxon>
        <taxon>Coccidioides</taxon>
    </lineage>
</organism>
<reference evidence="2" key="1">
    <citation type="journal article" date="2010" name="Genome Res.">
        <title>Population genomic sequencing of Coccidioides fungi reveals recent hybridization and transposon control.</title>
        <authorList>
            <person name="Neafsey D.E."/>
            <person name="Barker B.M."/>
            <person name="Sharpton T.J."/>
            <person name="Stajich J.E."/>
            <person name="Park D.J."/>
            <person name="Whiston E."/>
            <person name="Hung C.-Y."/>
            <person name="McMahan C."/>
            <person name="White J."/>
            <person name="Sykes S."/>
            <person name="Heiman D."/>
            <person name="Young S."/>
            <person name="Zeng Q."/>
            <person name="Abouelleil A."/>
            <person name="Aftuck L."/>
            <person name="Bessette D."/>
            <person name="Brown A."/>
            <person name="FitzGerald M."/>
            <person name="Lui A."/>
            <person name="Macdonald J.P."/>
            <person name="Priest M."/>
            <person name="Orbach M.J."/>
            <person name="Galgiani J.N."/>
            <person name="Kirkland T.N."/>
            <person name="Cole G.T."/>
            <person name="Birren B.W."/>
            <person name="Henn M.R."/>
            <person name="Taylor J.W."/>
            <person name="Rounsley S.D."/>
        </authorList>
    </citation>
    <scope>NUCLEOTIDE SEQUENCE [LARGE SCALE GENOMIC DNA]</scope>
    <source>
        <strain evidence="2">RMSCC 3703</strain>
    </source>
</reference>
<evidence type="ECO:0000313" key="1">
    <source>
        <dbReference type="EMBL" id="KMU72105.1"/>
    </source>
</evidence>
<sequence length="99" mass="11162">MSLESSCLMFGLKSIPKSDTGEMRQPRTVFFSRPESLQYVYKPPLTILGMDRIQDAVERVVASNEWLAKVLIRAGKPSVAIEKGRETRADLLESKPVCY</sequence>
<gene>
    <name evidence="1" type="ORF">CISG_00414</name>
</gene>
<dbReference type="EMBL" id="DS268118">
    <property type="protein sequence ID" value="KMU72105.1"/>
    <property type="molecule type" value="Genomic_DNA"/>
</dbReference>
<protein>
    <submittedName>
        <fullName evidence="1">Uncharacterized protein</fullName>
    </submittedName>
</protein>
<name>A0A0J8QI47_COCIT</name>
<evidence type="ECO:0000313" key="2">
    <source>
        <dbReference type="Proteomes" id="UP000054559"/>
    </source>
</evidence>
<dbReference type="Proteomes" id="UP000054559">
    <property type="component" value="Unassembled WGS sequence"/>
</dbReference>
<dbReference type="AlphaFoldDB" id="A0A0J8QI47"/>